<feature type="short sequence motif" description="GyrA-box" evidence="9">
    <location>
        <begin position="535"/>
        <end position="541"/>
    </location>
</feature>
<dbReference type="InterPro" id="IPR013757">
    <property type="entry name" value="Topo_IIA_A_a_sf"/>
</dbReference>
<evidence type="ECO:0000256" key="5">
    <source>
        <dbReference type="ARBA" id="ARBA00023029"/>
    </source>
</evidence>
<dbReference type="PANTHER" id="PTHR43493:SF5">
    <property type="entry name" value="DNA GYRASE SUBUNIT A, CHLOROPLASTIC_MITOCHONDRIAL"/>
    <property type="match status" value="1"/>
</dbReference>
<evidence type="ECO:0000256" key="8">
    <source>
        <dbReference type="ARBA" id="ARBA00063644"/>
    </source>
</evidence>
<comment type="similarity">
    <text evidence="2 9">Belongs to the type II topoisomerase GyrA/ParC subunit family.</text>
</comment>
<feature type="domain" description="Topo IIA-type catalytic" evidence="13">
    <location>
        <begin position="35"/>
        <end position="508"/>
    </location>
</feature>
<keyword evidence="4 9" id="KW-0067">ATP-binding</keyword>
<comment type="catalytic activity">
    <reaction evidence="1 9 10">
        <text>ATP-dependent breakage, passage and rejoining of double-stranded DNA.</text>
        <dbReference type="EC" id="5.6.2.2"/>
    </reaction>
</comment>
<dbReference type="GO" id="GO:0006265">
    <property type="term" value="P:DNA topological change"/>
    <property type="evidence" value="ECO:0007669"/>
    <property type="project" value="UniProtKB-UniRule"/>
</dbReference>
<evidence type="ECO:0000256" key="11">
    <source>
        <dbReference type="SAM" id="Coils"/>
    </source>
</evidence>
<dbReference type="InterPro" id="IPR050220">
    <property type="entry name" value="Type_II_DNA_Topoisomerases"/>
</dbReference>
<feature type="compositionally biased region" description="Basic and acidic residues" evidence="12">
    <location>
        <begin position="814"/>
        <end position="827"/>
    </location>
</feature>
<dbReference type="InterPro" id="IPR013760">
    <property type="entry name" value="Topo_IIA-like_dom_sf"/>
</dbReference>
<dbReference type="GO" id="GO:0034335">
    <property type="term" value="F:DNA negative supercoiling activity"/>
    <property type="evidence" value="ECO:0007669"/>
    <property type="project" value="UniProtKB-ARBA"/>
</dbReference>
<accession>A0A414J2F7</accession>
<comment type="miscellaneous">
    <text evidence="9">Few gyrases are as efficient as E.coli at forming negative supercoils. Not all organisms have 2 type II topoisomerases; in organisms with a single type II topoisomerase this enzyme also has to decatenate newly replicated chromosomes.</text>
</comment>
<evidence type="ECO:0000256" key="4">
    <source>
        <dbReference type="ARBA" id="ARBA00022840"/>
    </source>
</evidence>
<dbReference type="AlphaFoldDB" id="A0A414J2F7"/>
<dbReference type="HAMAP" id="MF_01897">
    <property type="entry name" value="GyrA"/>
    <property type="match status" value="1"/>
</dbReference>
<dbReference type="EC" id="5.6.2.2" evidence="9"/>
<keyword evidence="5 9" id="KW-0799">Topoisomerase</keyword>
<comment type="caution">
    <text evidence="14">The sequence shown here is derived from an EMBL/GenBank/DDBJ whole genome shotgun (WGS) entry which is preliminary data.</text>
</comment>
<comment type="function">
    <text evidence="9">A type II topoisomerase that negatively supercoils closed circular double-stranded (ds) DNA in an ATP-dependent manner to modulate DNA topology and maintain chromosomes in an underwound state. Negative supercoiling favors strand separation, and DNA replication, transcription, recombination and repair, all of which involve strand separation. Also able to catalyze the interconversion of other topological isomers of dsDNA rings, including catenanes and knotted rings. Type II topoisomerases break and join 2 DNA strands simultaneously in an ATP-dependent manner.</text>
</comment>
<dbReference type="GO" id="GO:0005694">
    <property type="term" value="C:chromosome"/>
    <property type="evidence" value="ECO:0007669"/>
    <property type="project" value="InterPro"/>
</dbReference>
<feature type="compositionally biased region" description="Acidic residues" evidence="12">
    <location>
        <begin position="828"/>
        <end position="851"/>
    </location>
</feature>
<comment type="subunit">
    <text evidence="9">Heterotetramer, composed of two GyrA and two GyrB chains. In the heterotetramer, GyrA contains the active site tyrosine that forms a transient covalent intermediate with DNA, while GyrB binds cofactors and catalyzes ATP hydrolysis.</text>
</comment>
<dbReference type="InterPro" id="IPR006691">
    <property type="entry name" value="GyrA/parC_rep"/>
</dbReference>
<dbReference type="RefSeq" id="WP_015541452.1">
    <property type="nucleotide sequence ID" value="NZ_CABJFK010000012.1"/>
</dbReference>
<evidence type="ECO:0000256" key="3">
    <source>
        <dbReference type="ARBA" id="ARBA00022741"/>
    </source>
</evidence>
<dbReference type="InterPro" id="IPR035516">
    <property type="entry name" value="Gyrase/topoIV_suA_C"/>
</dbReference>
<dbReference type="GO" id="GO:0003677">
    <property type="term" value="F:DNA binding"/>
    <property type="evidence" value="ECO:0007669"/>
    <property type="project" value="UniProtKB-UniRule"/>
</dbReference>
<dbReference type="Proteomes" id="UP000283745">
    <property type="component" value="Unassembled WGS sequence"/>
</dbReference>
<sequence>MEDNIFDKIHEVDLQKTMEKSYIDYAMSVIASRALPDVRDGLKPVQRRVLYSMIELNNGPDKPHRKCARIVGDTMGKYHPHGDSSIYGALVNMAQDWSTRYPLVDGHGNFGSVDGDGAAAMRYTEARLSKISMEMLADINKDTVDFQPNFDETEREPVVLPARYPNLLVNGTSGIAVGMATNIPPHNLREVIGAVVKIIDNIIEEDRDTTIEELLEIVKGPDFPTGATILGTRGIEEAYRTGRGKIRVRAVTNIETLPNGKSRIIVTELPYLVNKARLIEKIAELVREKKIDGITDLNDHSSREGMRICIDLRKDANANVVLNQLYKHTQLQDTFGVIMLCLVAVNGSLQPKVLTLPEMLKYYLAHQEDVVTRRTKYDLNKAQERAHILEGLLKALDNIDEVIRIIRGSRSVQVAKQELMDRFELTDVQAQAIVDMRLRALTGLEREKLEAEYAELMEKIRKLKAILADRNTLLRVIREEILAISEKYGDDRRTAIGFDAYDISMEDMIPRENTVITMTKLGYIKRMTVDNFRSQNRGGRGIKGMQTLDDDYIEELMMTTTHHYVMFFTNTGRVYRLKAYEIPEAGRTARGTAIINLLQLMPGERITAVIPISKFEEGHYLMMATRKGLVKKTPIQDYANVRKIGLAAISLRDDDELIEVKATNDKKDVILVTKYGQCIRFKETDVRSTGRVSMGVRGINLLDGDEVVAMQLNTQGYYLLVVSENGMGKRTSISEFTCQNRGGKGVKCYKITEKTGNVIGAKAVNEENEIMMITTEGIIIRLQCSDISILGRITSGVKLINLSDGVTVASFAKVREKDEDKAEKESSEDTENTEEISEDATIEENQDSTEE</sequence>
<keyword evidence="3 9" id="KW-0547">Nucleotide-binding</keyword>
<comment type="subunit">
    <text evidence="8">Heterotetramer composed of ParC and ParE.</text>
</comment>
<gene>
    <name evidence="9" type="primary">gyrA</name>
    <name evidence="14" type="ORF">DW740_14305</name>
</gene>
<dbReference type="Pfam" id="PF03989">
    <property type="entry name" value="DNA_gyraseA_C"/>
    <property type="match status" value="6"/>
</dbReference>
<organism evidence="14 15">
    <name type="scientific">Blautia obeum</name>
    <dbReference type="NCBI Taxonomy" id="40520"/>
    <lineage>
        <taxon>Bacteria</taxon>
        <taxon>Bacillati</taxon>
        <taxon>Bacillota</taxon>
        <taxon>Clostridia</taxon>
        <taxon>Lachnospirales</taxon>
        <taxon>Lachnospiraceae</taxon>
        <taxon>Blautia</taxon>
    </lineage>
</organism>
<name>A0A414J2F7_9FIRM</name>
<evidence type="ECO:0000259" key="13">
    <source>
        <dbReference type="PROSITE" id="PS52040"/>
    </source>
</evidence>
<dbReference type="Gene3D" id="2.120.10.90">
    <property type="entry name" value="DNA gyrase/topoisomerase IV, subunit A, C-terminal"/>
    <property type="match status" value="1"/>
</dbReference>
<dbReference type="GO" id="GO:0005524">
    <property type="term" value="F:ATP binding"/>
    <property type="evidence" value="ECO:0007669"/>
    <property type="project" value="UniProtKB-UniRule"/>
</dbReference>
<evidence type="ECO:0000256" key="1">
    <source>
        <dbReference type="ARBA" id="ARBA00000185"/>
    </source>
</evidence>
<feature type="active site" description="O-(5'-phospho-DNA)-tyrosine intermediate" evidence="9 10">
    <location>
        <position position="123"/>
    </location>
</feature>
<dbReference type="FunFam" id="3.90.199.10:FF:000001">
    <property type="entry name" value="DNA gyrase subunit A"/>
    <property type="match status" value="1"/>
</dbReference>
<feature type="coiled-coil region" evidence="11">
    <location>
        <begin position="439"/>
        <end position="466"/>
    </location>
</feature>
<dbReference type="Gene3D" id="3.30.1360.40">
    <property type="match status" value="1"/>
</dbReference>
<comment type="subcellular location">
    <subcellularLocation>
        <location evidence="9">Cytoplasm</location>
    </subcellularLocation>
</comment>
<dbReference type="SUPFAM" id="SSF101904">
    <property type="entry name" value="GyrA/ParC C-terminal domain-like"/>
    <property type="match status" value="1"/>
</dbReference>
<dbReference type="CDD" id="cd00187">
    <property type="entry name" value="TOP4c"/>
    <property type="match status" value="1"/>
</dbReference>
<dbReference type="NCBIfam" id="TIGR01063">
    <property type="entry name" value="gyrA"/>
    <property type="match status" value="1"/>
</dbReference>
<feature type="region of interest" description="Disordered" evidence="12">
    <location>
        <begin position="814"/>
        <end position="851"/>
    </location>
</feature>
<dbReference type="GO" id="GO:0005737">
    <property type="term" value="C:cytoplasm"/>
    <property type="evidence" value="ECO:0007669"/>
    <property type="project" value="UniProtKB-SubCell"/>
</dbReference>
<dbReference type="FunFam" id="1.10.268.10:FF:000001">
    <property type="entry name" value="DNA gyrase subunit A"/>
    <property type="match status" value="1"/>
</dbReference>
<dbReference type="PANTHER" id="PTHR43493">
    <property type="entry name" value="DNA GYRASE/TOPOISOMERASE SUBUNIT A"/>
    <property type="match status" value="1"/>
</dbReference>
<dbReference type="GO" id="GO:0009330">
    <property type="term" value="C:DNA topoisomerase type II (double strand cut, ATP-hydrolyzing) complex"/>
    <property type="evidence" value="ECO:0007669"/>
    <property type="project" value="TreeGrafter"/>
</dbReference>
<evidence type="ECO:0000256" key="12">
    <source>
        <dbReference type="SAM" id="MobiDB-lite"/>
    </source>
</evidence>
<dbReference type="GO" id="GO:0006261">
    <property type="term" value="P:DNA-templated DNA replication"/>
    <property type="evidence" value="ECO:0007669"/>
    <property type="project" value="UniProtKB-UniRule"/>
</dbReference>
<dbReference type="PROSITE" id="PS52040">
    <property type="entry name" value="TOPO_IIA"/>
    <property type="match status" value="1"/>
</dbReference>
<evidence type="ECO:0000256" key="9">
    <source>
        <dbReference type="HAMAP-Rule" id="MF_01897"/>
    </source>
</evidence>
<proteinExistence type="inferred from homology"/>
<keyword evidence="7 9" id="KW-0413">Isomerase</keyword>
<dbReference type="NCBIfam" id="NF004043">
    <property type="entry name" value="PRK05560.1"/>
    <property type="match status" value="1"/>
</dbReference>
<reference evidence="14 15" key="1">
    <citation type="submission" date="2018-08" db="EMBL/GenBank/DDBJ databases">
        <title>A genome reference for cultivated species of the human gut microbiota.</title>
        <authorList>
            <person name="Zou Y."/>
            <person name="Xue W."/>
            <person name="Luo G."/>
        </authorList>
    </citation>
    <scope>NUCLEOTIDE SEQUENCE [LARGE SCALE GENOMIC DNA]</scope>
    <source>
        <strain evidence="14 15">AM28-23</strain>
    </source>
</reference>
<dbReference type="Pfam" id="PF00521">
    <property type="entry name" value="DNA_topoisoIV"/>
    <property type="match status" value="1"/>
</dbReference>
<dbReference type="InterPro" id="IPR005743">
    <property type="entry name" value="GyrA"/>
</dbReference>
<dbReference type="SUPFAM" id="SSF56719">
    <property type="entry name" value="Type II DNA topoisomerase"/>
    <property type="match status" value="1"/>
</dbReference>
<evidence type="ECO:0000313" key="15">
    <source>
        <dbReference type="Proteomes" id="UP000283745"/>
    </source>
</evidence>
<protein>
    <recommendedName>
        <fullName evidence="9">DNA gyrase subunit A</fullName>
        <ecNumber evidence="9">5.6.2.2</ecNumber>
    </recommendedName>
</protein>
<evidence type="ECO:0000256" key="10">
    <source>
        <dbReference type="PROSITE-ProRule" id="PRU01384"/>
    </source>
</evidence>
<evidence type="ECO:0000313" key="14">
    <source>
        <dbReference type="EMBL" id="RHE38235.1"/>
    </source>
</evidence>
<dbReference type="SMART" id="SM00434">
    <property type="entry name" value="TOP4c"/>
    <property type="match status" value="1"/>
</dbReference>
<evidence type="ECO:0000256" key="6">
    <source>
        <dbReference type="ARBA" id="ARBA00023125"/>
    </source>
</evidence>
<evidence type="ECO:0000256" key="2">
    <source>
        <dbReference type="ARBA" id="ARBA00008263"/>
    </source>
</evidence>
<dbReference type="EMBL" id="QSKF01000012">
    <property type="protein sequence ID" value="RHE38235.1"/>
    <property type="molecule type" value="Genomic_DNA"/>
</dbReference>
<dbReference type="FunFam" id="3.30.1360.40:FF:000002">
    <property type="entry name" value="DNA gyrase subunit A"/>
    <property type="match status" value="1"/>
</dbReference>
<dbReference type="Gene3D" id="3.90.199.10">
    <property type="entry name" value="Topoisomerase II, domain 5"/>
    <property type="match status" value="1"/>
</dbReference>
<dbReference type="FunFam" id="2.120.10.90:FF:000005">
    <property type="entry name" value="DNA topoisomerase 4 subunit A"/>
    <property type="match status" value="1"/>
</dbReference>
<dbReference type="InterPro" id="IPR002205">
    <property type="entry name" value="Topo_IIA_dom_A"/>
</dbReference>
<keyword evidence="9" id="KW-0963">Cytoplasm</keyword>
<keyword evidence="11" id="KW-0175">Coiled coil</keyword>
<dbReference type="InterPro" id="IPR013758">
    <property type="entry name" value="Topo_IIA_A/C_ab"/>
</dbReference>
<evidence type="ECO:0000256" key="7">
    <source>
        <dbReference type="ARBA" id="ARBA00023235"/>
    </source>
</evidence>
<keyword evidence="6 9" id="KW-0238">DNA-binding</keyword>
<dbReference type="Gene3D" id="1.10.268.10">
    <property type="entry name" value="Topoisomerase, domain 3"/>
    <property type="match status" value="1"/>
</dbReference>
<dbReference type="NCBIfam" id="NF004044">
    <property type="entry name" value="PRK05561.1"/>
    <property type="match status" value="1"/>
</dbReference>